<dbReference type="OrthoDB" id="19300at2759"/>
<reference evidence="16 17" key="1">
    <citation type="submission" date="2019-08" db="EMBL/GenBank/DDBJ databases">
        <authorList>
            <person name="Alioto T."/>
            <person name="Alioto T."/>
            <person name="Gomez Garrido J."/>
        </authorList>
    </citation>
    <scope>NUCLEOTIDE SEQUENCE [LARGE SCALE GENOMIC DNA]</scope>
</reference>
<dbReference type="InterPro" id="IPR013800">
    <property type="entry name" value="STAT_TF_alpha"/>
</dbReference>
<evidence type="ECO:0000256" key="11">
    <source>
        <dbReference type="ARBA" id="ARBA00023242"/>
    </source>
</evidence>
<dbReference type="Gene3D" id="1.10.238.10">
    <property type="entry name" value="EF-hand"/>
    <property type="match status" value="1"/>
</dbReference>
<evidence type="ECO:0000313" key="17">
    <source>
        <dbReference type="Proteomes" id="UP000325440"/>
    </source>
</evidence>
<dbReference type="InterPro" id="IPR015988">
    <property type="entry name" value="STAT_TF_CC"/>
</dbReference>
<comment type="similarity">
    <text evidence="3">Belongs to the transcription factor STAT family.</text>
</comment>
<dbReference type="InterPro" id="IPR001217">
    <property type="entry name" value="STAT"/>
</dbReference>
<comment type="subcellular location">
    <subcellularLocation>
        <location evidence="2">Cytoplasm</location>
    </subcellularLocation>
    <subcellularLocation>
        <location evidence="1">Nucleus</location>
    </subcellularLocation>
</comment>
<dbReference type="FunFam" id="2.60.40.630:FF:000003">
    <property type="entry name" value="Signal transducer and transcription activator 6"/>
    <property type="match status" value="1"/>
</dbReference>
<keyword evidence="8 16" id="KW-0238">DNA-binding</keyword>
<evidence type="ECO:0000256" key="13">
    <source>
        <dbReference type="ARBA" id="ARBA00067653"/>
    </source>
</evidence>
<gene>
    <name evidence="16" type="ORF">CINCED_3A000335</name>
</gene>
<evidence type="ECO:0000256" key="12">
    <source>
        <dbReference type="ARBA" id="ARBA00064301"/>
    </source>
</evidence>
<dbReference type="InterPro" id="IPR013801">
    <property type="entry name" value="STAT_TF_DNA-bd"/>
</dbReference>
<name>A0A5E4NRR3_9HEMI</name>
<keyword evidence="4" id="KW-0963">Cytoplasm</keyword>
<dbReference type="Gene3D" id="3.30.505.10">
    <property type="entry name" value="SH2 domain"/>
    <property type="match status" value="1"/>
</dbReference>
<evidence type="ECO:0000256" key="10">
    <source>
        <dbReference type="ARBA" id="ARBA00023163"/>
    </source>
</evidence>
<dbReference type="GO" id="GO:0005634">
    <property type="term" value="C:nucleus"/>
    <property type="evidence" value="ECO:0007669"/>
    <property type="project" value="UniProtKB-SubCell"/>
</dbReference>
<evidence type="ECO:0000256" key="8">
    <source>
        <dbReference type="ARBA" id="ARBA00023125"/>
    </source>
</evidence>
<organism evidence="16 17">
    <name type="scientific">Cinara cedri</name>
    <dbReference type="NCBI Taxonomy" id="506608"/>
    <lineage>
        <taxon>Eukaryota</taxon>
        <taxon>Metazoa</taxon>
        <taxon>Ecdysozoa</taxon>
        <taxon>Arthropoda</taxon>
        <taxon>Hexapoda</taxon>
        <taxon>Insecta</taxon>
        <taxon>Pterygota</taxon>
        <taxon>Neoptera</taxon>
        <taxon>Paraneoptera</taxon>
        <taxon>Hemiptera</taxon>
        <taxon>Sternorrhyncha</taxon>
        <taxon>Aphidomorpha</taxon>
        <taxon>Aphidoidea</taxon>
        <taxon>Aphididae</taxon>
        <taxon>Lachninae</taxon>
        <taxon>Cinara</taxon>
    </lineage>
</organism>
<sequence length="595" mass="68423">MDGKINQEMQNIEIRQQMELISHHVTHTNEIRTAIQTDIDSFNILYSEWAKCTQHLEHIRNQRMSIPQGPEIEHKLKQEKELYEEQLKTQSSSLNNAICVYVNKLNESLSLLSPVQAIIDNALNQWKREQQLAANGYKFMNDIDVIQTWCENLCDLIWITRSQIKEADRFRVHLGCYFELPQSCEIINTLLDMTAQYLSLLVTSTFVIITQPPQVLKTNTRFVAEVRLLIGGKLNIHMTSPMVKVSIVSETQVNQIIGRKKPDGESCGEILNCTGKMEYQPTQRHFSTNFRSMQLKKIKRTEKKGTESVMDEKFSILFSSTFFIGNEFQFEVWNLSLPVVVIVHGNQDPHAWATVTWDNAFAEPQRVPFSVPDKVPWRNIAEALNVKFSAATGRGLSEESLTFLAEKALRMQNMDCNQMVLSWSQFCKEPLPQRTFTFWEWFYAVMKITREHLRGPWTDGAILGFIRKSEAEEMLTRYATGTFLLRFSDSELGGLTVACAGSNEVGVYSLHPFSAKDLSIRNLADRLLDLPYLTMLYPGIDKNQAFGKYYTEPQNIITPVTRNGYLKPLLITHVPGWGTDRQELNIDLRFSRPNI</sequence>
<dbReference type="Gene3D" id="1.20.1050.20">
    <property type="entry name" value="STAT transcription factor, all-alpha domain"/>
    <property type="match status" value="1"/>
</dbReference>
<evidence type="ECO:0000256" key="4">
    <source>
        <dbReference type="ARBA" id="ARBA00022490"/>
    </source>
</evidence>
<keyword evidence="17" id="KW-1185">Reference proteome</keyword>
<evidence type="ECO:0000256" key="2">
    <source>
        <dbReference type="ARBA" id="ARBA00004496"/>
    </source>
</evidence>
<evidence type="ECO:0000313" key="16">
    <source>
        <dbReference type="EMBL" id="VVC45316.1"/>
    </source>
</evidence>
<keyword evidence="6 14" id="KW-0727">SH2 domain</keyword>
<evidence type="ECO:0000256" key="14">
    <source>
        <dbReference type="PROSITE-ProRule" id="PRU00191"/>
    </source>
</evidence>
<dbReference type="CDD" id="cd09919">
    <property type="entry name" value="SH2_STAT_family"/>
    <property type="match status" value="1"/>
</dbReference>
<dbReference type="SUPFAM" id="SSF49417">
    <property type="entry name" value="p53-like transcription factors"/>
    <property type="match status" value="1"/>
</dbReference>
<evidence type="ECO:0000256" key="3">
    <source>
        <dbReference type="ARBA" id="ARBA00005586"/>
    </source>
</evidence>
<dbReference type="Proteomes" id="UP000325440">
    <property type="component" value="Unassembled WGS sequence"/>
</dbReference>
<dbReference type="SUPFAM" id="SSF55550">
    <property type="entry name" value="SH2 domain"/>
    <property type="match status" value="1"/>
</dbReference>
<dbReference type="Pfam" id="PF01017">
    <property type="entry name" value="STAT_alpha"/>
    <property type="match status" value="1"/>
</dbReference>
<evidence type="ECO:0000256" key="1">
    <source>
        <dbReference type="ARBA" id="ARBA00004123"/>
    </source>
</evidence>
<dbReference type="GO" id="GO:0000977">
    <property type="term" value="F:RNA polymerase II transcription regulatory region sequence-specific DNA binding"/>
    <property type="evidence" value="ECO:0007669"/>
    <property type="project" value="UniProtKB-ARBA"/>
</dbReference>
<dbReference type="PROSITE" id="PS50001">
    <property type="entry name" value="SH2"/>
    <property type="match status" value="1"/>
</dbReference>
<dbReference type="Pfam" id="PF21354">
    <property type="entry name" value="STAT_linker"/>
    <property type="match status" value="1"/>
</dbReference>
<comment type="subunit">
    <text evidence="12">Forms a homodimer or a heterodimer with a related family member.</text>
</comment>
<dbReference type="SUPFAM" id="SSF47655">
    <property type="entry name" value="STAT"/>
    <property type="match status" value="1"/>
</dbReference>
<dbReference type="InterPro" id="IPR036860">
    <property type="entry name" value="SH2_dom_sf"/>
</dbReference>
<accession>A0A5E4NRR3</accession>
<evidence type="ECO:0000256" key="7">
    <source>
        <dbReference type="ARBA" id="ARBA00023015"/>
    </source>
</evidence>
<keyword evidence="9" id="KW-0010">Activator</keyword>
<protein>
    <recommendedName>
        <fullName evidence="13">Signal transducer and transcription activator</fullName>
    </recommendedName>
</protein>
<dbReference type="Pfam" id="PF02864">
    <property type="entry name" value="STAT_bind"/>
    <property type="match status" value="1"/>
</dbReference>
<dbReference type="GO" id="GO:0001228">
    <property type="term" value="F:DNA-binding transcription activator activity, RNA polymerase II-specific"/>
    <property type="evidence" value="ECO:0007669"/>
    <property type="project" value="UniProtKB-ARBA"/>
</dbReference>
<dbReference type="InterPro" id="IPR008967">
    <property type="entry name" value="p53-like_TF_DNA-bd_sf"/>
</dbReference>
<dbReference type="Pfam" id="PF00017">
    <property type="entry name" value="SH2"/>
    <property type="match status" value="1"/>
</dbReference>
<dbReference type="PANTHER" id="PTHR11801">
    <property type="entry name" value="SIGNAL TRANSDUCER AND ACTIVATOR OF TRANSCRIPTION"/>
    <property type="match status" value="1"/>
</dbReference>
<keyword evidence="10" id="KW-0804">Transcription</keyword>
<proteinExistence type="inferred from homology"/>
<dbReference type="Gene3D" id="2.60.40.630">
    <property type="entry name" value="STAT transcription factor, DNA-binding domain"/>
    <property type="match status" value="1"/>
</dbReference>
<evidence type="ECO:0000256" key="6">
    <source>
        <dbReference type="ARBA" id="ARBA00022999"/>
    </source>
</evidence>
<dbReference type="GO" id="GO:0005737">
    <property type="term" value="C:cytoplasm"/>
    <property type="evidence" value="ECO:0007669"/>
    <property type="project" value="UniProtKB-SubCell"/>
</dbReference>
<dbReference type="AlphaFoldDB" id="A0A5E4NRR3"/>
<evidence type="ECO:0000256" key="9">
    <source>
        <dbReference type="ARBA" id="ARBA00023159"/>
    </source>
</evidence>
<keyword evidence="7" id="KW-0805">Transcription regulation</keyword>
<dbReference type="FunFam" id="1.10.238.10:FF:000029">
    <property type="entry name" value="Signal transducer and transcription activator 6"/>
    <property type="match status" value="1"/>
</dbReference>
<dbReference type="EMBL" id="CABPRJ010002399">
    <property type="protein sequence ID" value="VVC45316.1"/>
    <property type="molecule type" value="Genomic_DNA"/>
</dbReference>
<keyword evidence="5" id="KW-0597">Phosphoprotein</keyword>
<dbReference type="InterPro" id="IPR048988">
    <property type="entry name" value="STAT_linker"/>
</dbReference>
<keyword evidence="11" id="KW-0539">Nucleus</keyword>
<dbReference type="GO" id="GO:0007166">
    <property type="term" value="P:cell surface receptor signaling pathway"/>
    <property type="evidence" value="ECO:0007669"/>
    <property type="project" value="UniProtKB-ARBA"/>
</dbReference>
<dbReference type="InterPro" id="IPR000980">
    <property type="entry name" value="SH2"/>
</dbReference>
<evidence type="ECO:0000256" key="5">
    <source>
        <dbReference type="ARBA" id="ARBA00022553"/>
    </source>
</evidence>
<dbReference type="InterPro" id="IPR012345">
    <property type="entry name" value="STAT_TF_DNA-bd_N"/>
</dbReference>
<feature type="domain" description="SH2" evidence="15">
    <location>
        <begin position="457"/>
        <end position="560"/>
    </location>
</feature>
<evidence type="ECO:0000259" key="15">
    <source>
        <dbReference type="PROSITE" id="PS50001"/>
    </source>
</evidence>